<accession>L8Y4Z7</accession>
<reference evidence="3" key="1">
    <citation type="submission" date="2012-07" db="EMBL/GenBank/DDBJ databases">
        <title>Genome of the Chinese tree shrew, a rising model animal genetically related to primates.</title>
        <authorList>
            <person name="Zhang G."/>
            <person name="Fan Y."/>
            <person name="Yao Y."/>
            <person name="Huang Z."/>
        </authorList>
    </citation>
    <scope>NUCLEOTIDE SEQUENCE [LARGE SCALE GENOMIC DNA]</scope>
</reference>
<feature type="region of interest" description="Disordered" evidence="1">
    <location>
        <begin position="1"/>
        <end position="46"/>
    </location>
</feature>
<proteinExistence type="predicted"/>
<dbReference type="EMBL" id="KB368906">
    <property type="protein sequence ID" value="ELV10025.1"/>
    <property type="molecule type" value="Genomic_DNA"/>
</dbReference>
<dbReference type="InParanoid" id="L8Y4Z7"/>
<gene>
    <name evidence="2" type="ORF">TREES_T100013801</name>
</gene>
<evidence type="ECO:0000313" key="3">
    <source>
        <dbReference type="Proteomes" id="UP000011518"/>
    </source>
</evidence>
<dbReference type="Proteomes" id="UP000011518">
    <property type="component" value="Unassembled WGS sequence"/>
</dbReference>
<protein>
    <submittedName>
        <fullName evidence="2">Uncharacterized protein</fullName>
    </submittedName>
</protein>
<sequence length="125" mass="13332">PQLTRPAFLGCHPSTPHGFRRALDGQPGASGTPAAGGKEPGPSVNGQMAWGVRRVEKATLQLPVPSTLTRCVAGHSARQKKSEGPAKPFCSSSGKYQGNCSKVSLNTEKDWKSLDESWRAHIKEP</sequence>
<evidence type="ECO:0000313" key="2">
    <source>
        <dbReference type="EMBL" id="ELV10025.1"/>
    </source>
</evidence>
<organism evidence="2 3">
    <name type="scientific">Tupaia chinensis</name>
    <name type="common">Chinese tree shrew</name>
    <name type="synonym">Tupaia belangeri chinensis</name>
    <dbReference type="NCBI Taxonomy" id="246437"/>
    <lineage>
        <taxon>Eukaryota</taxon>
        <taxon>Metazoa</taxon>
        <taxon>Chordata</taxon>
        <taxon>Craniata</taxon>
        <taxon>Vertebrata</taxon>
        <taxon>Euteleostomi</taxon>
        <taxon>Mammalia</taxon>
        <taxon>Eutheria</taxon>
        <taxon>Euarchontoglires</taxon>
        <taxon>Scandentia</taxon>
        <taxon>Tupaiidae</taxon>
        <taxon>Tupaia</taxon>
    </lineage>
</organism>
<feature type="non-terminal residue" evidence="2">
    <location>
        <position position="1"/>
    </location>
</feature>
<evidence type="ECO:0000256" key="1">
    <source>
        <dbReference type="SAM" id="MobiDB-lite"/>
    </source>
</evidence>
<name>L8Y4Z7_TUPCH</name>
<dbReference type="AlphaFoldDB" id="L8Y4Z7"/>
<feature type="region of interest" description="Disordered" evidence="1">
    <location>
        <begin position="74"/>
        <end position="96"/>
    </location>
</feature>
<keyword evidence="3" id="KW-1185">Reference proteome</keyword>
<reference evidence="3" key="2">
    <citation type="journal article" date="2013" name="Nat. Commun.">
        <title>Genome of the Chinese tree shrew.</title>
        <authorList>
            <person name="Fan Y."/>
            <person name="Huang Z.Y."/>
            <person name="Cao C.C."/>
            <person name="Chen C.S."/>
            <person name="Chen Y.X."/>
            <person name="Fan D.D."/>
            <person name="He J."/>
            <person name="Hou H.L."/>
            <person name="Hu L."/>
            <person name="Hu X.T."/>
            <person name="Jiang X.T."/>
            <person name="Lai R."/>
            <person name="Lang Y.S."/>
            <person name="Liang B."/>
            <person name="Liao S.G."/>
            <person name="Mu D."/>
            <person name="Ma Y.Y."/>
            <person name="Niu Y.Y."/>
            <person name="Sun X.Q."/>
            <person name="Xia J.Q."/>
            <person name="Xiao J."/>
            <person name="Xiong Z.Q."/>
            <person name="Xu L."/>
            <person name="Yang L."/>
            <person name="Zhang Y."/>
            <person name="Zhao W."/>
            <person name="Zhao X.D."/>
            <person name="Zheng Y.T."/>
            <person name="Zhou J.M."/>
            <person name="Zhu Y.B."/>
            <person name="Zhang G.J."/>
            <person name="Wang J."/>
            <person name="Yao Y.G."/>
        </authorList>
    </citation>
    <scope>NUCLEOTIDE SEQUENCE [LARGE SCALE GENOMIC DNA]</scope>
</reference>